<dbReference type="InterPro" id="IPR007318">
    <property type="entry name" value="Phopholipid_MeTrfase"/>
</dbReference>
<name>A0ABR7FVN6_9FIRM</name>
<evidence type="ECO:0000313" key="7">
    <source>
        <dbReference type="Proteomes" id="UP000635828"/>
    </source>
</evidence>
<evidence type="ECO:0000256" key="5">
    <source>
        <dbReference type="SAM" id="Phobius"/>
    </source>
</evidence>
<dbReference type="Gene3D" id="1.20.120.1630">
    <property type="match status" value="1"/>
</dbReference>
<organism evidence="6 7">
    <name type="scientific">Anaerostipes hominis</name>
    <name type="common">ex Liu et al. 2021</name>
    <dbReference type="NCBI Taxonomy" id="2763018"/>
    <lineage>
        <taxon>Bacteria</taxon>
        <taxon>Bacillati</taxon>
        <taxon>Bacillota</taxon>
        <taxon>Clostridia</taxon>
        <taxon>Lachnospirales</taxon>
        <taxon>Lachnospiraceae</taxon>
        <taxon>Anaerostipes</taxon>
    </lineage>
</organism>
<keyword evidence="7" id="KW-1185">Reference proteome</keyword>
<evidence type="ECO:0000256" key="1">
    <source>
        <dbReference type="ARBA" id="ARBA00004127"/>
    </source>
</evidence>
<feature type="transmembrane region" description="Helical" evidence="5">
    <location>
        <begin position="67"/>
        <end position="91"/>
    </location>
</feature>
<dbReference type="Pfam" id="PF04191">
    <property type="entry name" value="PEMT"/>
    <property type="match status" value="1"/>
</dbReference>
<sequence length="172" mass="20049">MNAFLLMVPLFFIRFILLGQINKEALSRAAFFAPLEGRERTAYLFYQCSNIFIFLYSFLLQIRIGTLLSFIALIIYAAGIGILTISTIAFAKPRQDGLNTNGIYKVSRNPMYIGYFIYFLGCVLLTRSILLFLALFIFQISAHWIIISEERWCIHEFGDEYLSYMKNVRRYL</sequence>
<gene>
    <name evidence="6" type="ORF">H8S22_17500</name>
</gene>
<comment type="subcellular location">
    <subcellularLocation>
        <location evidence="1">Endomembrane system</location>
        <topology evidence="1">Multi-pass membrane protein</topology>
    </subcellularLocation>
</comment>
<reference evidence="6 7" key="1">
    <citation type="submission" date="2020-08" db="EMBL/GenBank/DDBJ databases">
        <title>Genome public.</title>
        <authorList>
            <person name="Liu C."/>
            <person name="Sun Q."/>
        </authorList>
    </citation>
    <scope>NUCLEOTIDE SEQUENCE [LARGE SCALE GENOMIC DNA]</scope>
    <source>
        <strain evidence="6 7">NSJ-7</strain>
    </source>
</reference>
<proteinExistence type="predicted"/>
<evidence type="ECO:0000256" key="3">
    <source>
        <dbReference type="ARBA" id="ARBA00022989"/>
    </source>
</evidence>
<feature type="transmembrane region" description="Helical" evidence="5">
    <location>
        <begin position="111"/>
        <end position="138"/>
    </location>
</feature>
<keyword evidence="3 5" id="KW-1133">Transmembrane helix</keyword>
<protein>
    <submittedName>
        <fullName evidence="6">Isoprenylcysteine carboxylmethyltransferase family protein</fullName>
    </submittedName>
</protein>
<dbReference type="EMBL" id="JACOOS010000040">
    <property type="protein sequence ID" value="MBC5679267.1"/>
    <property type="molecule type" value="Genomic_DNA"/>
</dbReference>
<evidence type="ECO:0000256" key="2">
    <source>
        <dbReference type="ARBA" id="ARBA00022692"/>
    </source>
</evidence>
<dbReference type="RefSeq" id="WP_024727618.1">
    <property type="nucleotide sequence ID" value="NZ_JACOOS010000040.1"/>
</dbReference>
<comment type="caution">
    <text evidence="6">The sequence shown here is derived from an EMBL/GenBank/DDBJ whole genome shotgun (WGS) entry which is preliminary data.</text>
</comment>
<keyword evidence="4 5" id="KW-0472">Membrane</keyword>
<dbReference type="Proteomes" id="UP000635828">
    <property type="component" value="Unassembled WGS sequence"/>
</dbReference>
<dbReference type="PANTHER" id="PTHR12714:SF9">
    <property type="entry name" value="PROTEIN-S-ISOPRENYLCYSTEINE O-METHYLTRANSFERASE"/>
    <property type="match status" value="1"/>
</dbReference>
<evidence type="ECO:0000313" key="6">
    <source>
        <dbReference type="EMBL" id="MBC5679267.1"/>
    </source>
</evidence>
<keyword evidence="2 5" id="KW-0812">Transmembrane</keyword>
<dbReference type="PANTHER" id="PTHR12714">
    <property type="entry name" value="PROTEIN-S ISOPRENYLCYSTEINE O-METHYLTRANSFERASE"/>
    <property type="match status" value="1"/>
</dbReference>
<feature type="transmembrane region" description="Helical" evidence="5">
    <location>
        <begin position="43"/>
        <end position="60"/>
    </location>
</feature>
<accession>A0ABR7FVN6</accession>
<evidence type="ECO:0000256" key="4">
    <source>
        <dbReference type="ARBA" id="ARBA00023136"/>
    </source>
</evidence>